<gene>
    <name evidence="1" type="ORF">EVAR_15867_1</name>
</gene>
<dbReference type="EMBL" id="BGZK01000164">
    <property type="protein sequence ID" value="GBP24661.1"/>
    <property type="molecule type" value="Genomic_DNA"/>
</dbReference>
<name>A0A4C1UDY3_EUMVA</name>
<organism evidence="1 2">
    <name type="scientific">Eumeta variegata</name>
    <name type="common">Bagworm moth</name>
    <name type="synonym">Eumeta japonica</name>
    <dbReference type="NCBI Taxonomy" id="151549"/>
    <lineage>
        <taxon>Eukaryota</taxon>
        <taxon>Metazoa</taxon>
        <taxon>Ecdysozoa</taxon>
        <taxon>Arthropoda</taxon>
        <taxon>Hexapoda</taxon>
        <taxon>Insecta</taxon>
        <taxon>Pterygota</taxon>
        <taxon>Neoptera</taxon>
        <taxon>Endopterygota</taxon>
        <taxon>Lepidoptera</taxon>
        <taxon>Glossata</taxon>
        <taxon>Ditrysia</taxon>
        <taxon>Tineoidea</taxon>
        <taxon>Psychidae</taxon>
        <taxon>Oiketicinae</taxon>
        <taxon>Eumeta</taxon>
    </lineage>
</organism>
<dbReference type="Proteomes" id="UP000299102">
    <property type="component" value="Unassembled WGS sequence"/>
</dbReference>
<reference evidence="1 2" key="1">
    <citation type="journal article" date="2019" name="Commun. Biol.">
        <title>The bagworm genome reveals a unique fibroin gene that provides high tensile strength.</title>
        <authorList>
            <person name="Kono N."/>
            <person name="Nakamura H."/>
            <person name="Ohtoshi R."/>
            <person name="Tomita M."/>
            <person name="Numata K."/>
            <person name="Arakawa K."/>
        </authorList>
    </citation>
    <scope>NUCLEOTIDE SEQUENCE [LARGE SCALE GENOMIC DNA]</scope>
</reference>
<evidence type="ECO:0000313" key="2">
    <source>
        <dbReference type="Proteomes" id="UP000299102"/>
    </source>
</evidence>
<dbReference type="AlphaFoldDB" id="A0A4C1UDY3"/>
<protein>
    <submittedName>
        <fullName evidence="1">Uncharacterized protein</fullName>
    </submittedName>
</protein>
<sequence length="88" mass="9976">MAFRFEVNALDHRVTGFIEIYMAQLKFRPAVSRAAFLSRHGPISICRVGAECSTIVFESPRARRRPPAPPRILVNGQRFVYALSVRMA</sequence>
<evidence type="ECO:0000313" key="1">
    <source>
        <dbReference type="EMBL" id="GBP24661.1"/>
    </source>
</evidence>
<keyword evidence="2" id="KW-1185">Reference proteome</keyword>
<comment type="caution">
    <text evidence="1">The sequence shown here is derived from an EMBL/GenBank/DDBJ whole genome shotgun (WGS) entry which is preliminary data.</text>
</comment>
<accession>A0A4C1UDY3</accession>
<proteinExistence type="predicted"/>